<feature type="non-terminal residue" evidence="1">
    <location>
        <position position="1"/>
    </location>
</feature>
<protein>
    <submittedName>
        <fullName evidence="1">Uncharacterized protein</fullName>
    </submittedName>
</protein>
<evidence type="ECO:0000313" key="1">
    <source>
        <dbReference type="EMBL" id="GAG30725.1"/>
    </source>
</evidence>
<feature type="non-terminal residue" evidence="1">
    <location>
        <position position="249"/>
    </location>
</feature>
<dbReference type="AlphaFoldDB" id="X0WJ79"/>
<reference evidence="1" key="1">
    <citation type="journal article" date="2014" name="Front. Microbiol.">
        <title>High frequency of phylogenetically diverse reductive dehalogenase-homologous genes in deep subseafloor sedimentary metagenomes.</title>
        <authorList>
            <person name="Kawai M."/>
            <person name="Futagami T."/>
            <person name="Toyoda A."/>
            <person name="Takaki Y."/>
            <person name="Nishi S."/>
            <person name="Hori S."/>
            <person name="Arai W."/>
            <person name="Tsubouchi T."/>
            <person name="Morono Y."/>
            <person name="Uchiyama I."/>
            <person name="Ito T."/>
            <person name="Fujiyama A."/>
            <person name="Inagaki F."/>
            <person name="Takami H."/>
        </authorList>
    </citation>
    <scope>NUCLEOTIDE SEQUENCE</scope>
    <source>
        <strain evidence="1">Expedition CK06-06</strain>
    </source>
</reference>
<dbReference type="EMBL" id="BARS01043936">
    <property type="protein sequence ID" value="GAG30725.1"/>
    <property type="molecule type" value="Genomic_DNA"/>
</dbReference>
<proteinExistence type="predicted"/>
<organism evidence="1">
    <name type="scientific">marine sediment metagenome</name>
    <dbReference type="NCBI Taxonomy" id="412755"/>
    <lineage>
        <taxon>unclassified sequences</taxon>
        <taxon>metagenomes</taxon>
        <taxon>ecological metagenomes</taxon>
    </lineage>
</organism>
<accession>X0WJ79</accession>
<comment type="caution">
    <text evidence="1">The sequence shown here is derived from an EMBL/GenBank/DDBJ whole genome shotgun (WGS) entry which is preliminary data.</text>
</comment>
<gene>
    <name evidence="1" type="ORF">S01H1_66448</name>
</gene>
<name>X0WJ79_9ZZZZ</name>
<sequence length="249" mass="27780">YEKGSSHTTVLPQGFKINFGIGFISDETGGYEIIDSESEIIQTLLKNILIQGENVTDGVAEEKGFALTTFIHLAPSIPMGSLLSAALGKNIPYISAEIYKENEFKSSGTTGRLPLGTIDLDLEGNIFQKIKTVFGMFDWRNASFFKKIKFPDLEPGTYVVKIFRENRFFGKERQYIGYAIVELQSDEKVHIFCRPQGSVKLSIFDQNDKGVENVRFLLNSGDVPIIDSVSDKNGSVILKAPCYPLKPYK</sequence>